<keyword evidence="14 17" id="KW-0496">Mitochondrion</keyword>
<evidence type="ECO:0000256" key="18">
    <source>
        <dbReference type="SAM" id="MobiDB-lite"/>
    </source>
</evidence>
<dbReference type="GO" id="GO:0140662">
    <property type="term" value="F:ATP-dependent protein folding chaperone"/>
    <property type="evidence" value="ECO:0007669"/>
    <property type="project" value="InterPro"/>
</dbReference>
<comment type="subunit">
    <text evidence="16">Component of the TIM23 complex at least composed of Tim23, Tim17 (Tim17a1, Tim17a2 or Tim17b1) and a Tim50.</text>
</comment>
<sequence length="423" mass="49197">MIKDAEKFSDEDKKVKEKVEAKNELESYAYSLKNQLSDKEKLGGKLSDEDKTTIEKAVDDAISWMDLHSDAEIEELKAKKKTLEDTVQPIITKLYSGGSGGSGESPPHQDNPSSTNEQEEIEKENAEKEKKRRRQKKITNYTLLGMLVTFSGSVIYAFFTWGAPKRDDDGNVIQDEFSDLSFLPQHASRAWKTLTHYNQIIKEPSRELLLPPPLPPPYYQPPYTIVMEMTGILVNPEWTYKTGWRFKKRPMLDYFLHQCAMSTNFELVIYTHEQGITAFPLLNSLDPNGYIMYRLFRDSTRYEDGVHIKDLNRLNRDLKKVIHIDWDAKACRLNQENCFTLKKWDGDSDDRTLYDLTNFLMAIANERVEDVRDVLRHYSQFDDPLEKFKENQRKLAENEEKTKEEATKQSGPAYKSFLMKALR</sequence>
<keyword evidence="5 17" id="KW-0813">Transport</keyword>
<evidence type="ECO:0000256" key="8">
    <source>
        <dbReference type="ARBA" id="ARBA00022792"/>
    </source>
</evidence>
<dbReference type="SUPFAM" id="SSF100934">
    <property type="entry name" value="Heat shock protein 70kD (HSP70), C-terminal subdomain"/>
    <property type="match status" value="1"/>
</dbReference>
<dbReference type="VEuPathDB" id="VectorBase:SSCA004068"/>
<evidence type="ECO:0000256" key="9">
    <source>
        <dbReference type="ARBA" id="ARBA00022840"/>
    </source>
</evidence>
<evidence type="ECO:0000256" key="2">
    <source>
        <dbReference type="ARBA" id="ARBA00004434"/>
    </source>
</evidence>
<dbReference type="PANTHER" id="PTHR12210">
    <property type="entry name" value="DULLARD PROTEIN PHOSPHATASE"/>
    <property type="match status" value="1"/>
</dbReference>
<feature type="transmembrane region" description="Helical" evidence="17">
    <location>
        <begin position="138"/>
        <end position="159"/>
    </location>
</feature>
<evidence type="ECO:0000313" key="20">
    <source>
        <dbReference type="Proteomes" id="UP000616769"/>
    </source>
</evidence>
<evidence type="ECO:0000256" key="16">
    <source>
        <dbReference type="ARBA" id="ARBA00061911"/>
    </source>
</evidence>
<evidence type="ECO:0000256" key="4">
    <source>
        <dbReference type="ARBA" id="ARBA00007381"/>
    </source>
</evidence>
<comment type="caution">
    <text evidence="19">The sequence shown here is derived from an EMBL/GenBank/DDBJ whole genome shotgun (WGS) entry which is preliminary data.</text>
</comment>
<keyword evidence="12 17" id="KW-1133">Transmembrane helix</keyword>
<comment type="similarity">
    <text evidence="3 17">Belongs to the TIM50 family.</text>
</comment>
<dbReference type="FunFam" id="3.40.50.1000:FF:000019">
    <property type="entry name" value="Mitochondrial import inner membrane translocase subunit TIM50"/>
    <property type="match status" value="1"/>
</dbReference>
<protein>
    <recommendedName>
        <fullName evidence="17">Mitochondrial import inner membrane translocase subunit TIM50</fullName>
    </recommendedName>
</protein>
<evidence type="ECO:0000256" key="5">
    <source>
        <dbReference type="ARBA" id="ARBA00022448"/>
    </source>
</evidence>
<name>A0A132A9E6_SARSC</name>
<proteinExistence type="inferred from homology"/>
<dbReference type="Pfam" id="PF00012">
    <property type="entry name" value="HSP70"/>
    <property type="match status" value="1"/>
</dbReference>
<evidence type="ECO:0000256" key="3">
    <source>
        <dbReference type="ARBA" id="ARBA00006344"/>
    </source>
</evidence>
<dbReference type="Gene3D" id="3.40.50.1000">
    <property type="entry name" value="HAD superfamily/HAD-like"/>
    <property type="match status" value="1"/>
</dbReference>
<keyword evidence="7" id="KW-0547">Nucleotide-binding</keyword>
<keyword evidence="6 17" id="KW-0812">Transmembrane</keyword>
<keyword evidence="13 17" id="KW-0811">Translocation</keyword>
<dbReference type="GO" id="GO:0015031">
    <property type="term" value="P:protein transport"/>
    <property type="evidence" value="ECO:0007669"/>
    <property type="project" value="UniProtKB-KW"/>
</dbReference>
<evidence type="ECO:0000256" key="11">
    <source>
        <dbReference type="ARBA" id="ARBA00022946"/>
    </source>
</evidence>
<evidence type="ECO:0000256" key="7">
    <source>
        <dbReference type="ARBA" id="ARBA00022741"/>
    </source>
</evidence>
<dbReference type="SMART" id="SM00577">
    <property type="entry name" value="CPDc"/>
    <property type="match status" value="1"/>
</dbReference>
<keyword evidence="15 17" id="KW-0472">Membrane</keyword>
<evidence type="ECO:0000313" key="19">
    <source>
        <dbReference type="EMBL" id="KPM07070.1"/>
    </source>
</evidence>
<evidence type="ECO:0000256" key="17">
    <source>
        <dbReference type="RuleBase" id="RU365079"/>
    </source>
</evidence>
<keyword evidence="10 17" id="KW-0653">Protein transport</keyword>
<keyword evidence="11 17" id="KW-0809">Transit peptide</keyword>
<dbReference type="SUPFAM" id="SSF56784">
    <property type="entry name" value="HAD-like"/>
    <property type="match status" value="1"/>
</dbReference>
<dbReference type="AlphaFoldDB" id="A0A132A9E6"/>
<dbReference type="InterPro" id="IPR023214">
    <property type="entry name" value="HAD_sf"/>
</dbReference>
<evidence type="ECO:0000256" key="12">
    <source>
        <dbReference type="ARBA" id="ARBA00022989"/>
    </source>
</evidence>
<dbReference type="InterPro" id="IPR029048">
    <property type="entry name" value="HSP70_C_sf"/>
</dbReference>
<feature type="region of interest" description="Disordered" evidence="18">
    <location>
        <begin position="93"/>
        <end position="134"/>
    </location>
</feature>
<dbReference type="PROSITE" id="PS50969">
    <property type="entry name" value="FCP1"/>
    <property type="match status" value="1"/>
</dbReference>
<dbReference type="CDD" id="cd07521">
    <property type="entry name" value="HAD_FCP1-like"/>
    <property type="match status" value="1"/>
</dbReference>
<comment type="subcellular location">
    <subcellularLocation>
        <location evidence="2 17">Mitochondrion inner membrane</location>
        <topology evidence="2 17">Single-pass membrane protein</topology>
    </subcellularLocation>
</comment>
<dbReference type="EMBL" id="JXLN01011294">
    <property type="protein sequence ID" value="KPM07070.1"/>
    <property type="molecule type" value="Genomic_DNA"/>
</dbReference>
<organism evidence="19 20">
    <name type="scientific">Sarcoptes scabiei</name>
    <name type="common">Itch mite</name>
    <name type="synonym">Acarus scabiei</name>
    <dbReference type="NCBI Taxonomy" id="52283"/>
    <lineage>
        <taxon>Eukaryota</taxon>
        <taxon>Metazoa</taxon>
        <taxon>Ecdysozoa</taxon>
        <taxon>Arthropoda</taxon>
        <taxon>Chelicerata</taxon>
        <taxon>Arachnida</taxon>
        <taxon>Acari</taxon>
        <taxon>Acariformes</taxon>
        <taxon>Sarcoptiformes</taxon>
        <taxon>Astigmata</taxon>
        <taxon>Psoroptidia</taxon>
        <taxon>Sarcoptoidea</taxon>
        <taxon>Sarcoptidae</taxon>
        <taxon>Sarcoptinae</taxon>
        <taxon>Sarcoptes</taxon>
    </lineage>
</organism>
<evidence type="ECO:0000256" key="13">
    <source>
        <dbReference type="ARBA" id="ARBA00023010"/>
    </source>
</evidence>
<evidence type="ECO:0000256" key="1">
    <source>
        <dbReference type="ARBA" id="ARBA00002959"/>
    </source>
</evidence>
<dbReference type="InterPro" id="IPR013126">
    <property type="entry name" value="Hsp_70_fam"/>
</dbReference>
<keyword evidence="8" id="KW-0999">Mitochondrion inner membrane</keyword>
<feature type="region of interest" description="Disordered" evidence="18">
    <location>
        <begin position="395"/>
        <end position="423"/>
    </location>
</feature>
<dbReference type="InterPro" id="IPR050365">
    <property type="entry name" value="TIM50"/>
</dbReference>
<dbReference type="InterPro" id="IPR036412">
    <property type="entry name" value="HAD-like_sf"/>
</dbReference>
<dbReference type="FunFam" id="1.20.1270.10:FF:000008">
    <property type="entry name" value="78 kDa glucose-regulated protein-like protein"/>
    <property type="match status" value="1"/>
</dbReference>
<comment type="function">
    <text evidence="1 17">Essential component of the TIM23 complex, a complex that mediates the translocation of transit peptide-containing proteins across the mitochondrial inner membrane.</text>
</comment>
<evidence type="ECO:0000256" key="15">
    <source>
        <dbReference type="ARBA" id="ARBA00023136"/>
    </source>
</evidence>
<keyword evidence="9" id="KW-0067">ATP-binding</keyword>
<evidence type="ECO:0000256" key="10">
    <source>
        <dbReference type="ARBA" id="ARBA00022927"/>
    </source>
</evidence>
<dbReference type="GO" id="GO:0005744">
    <property type="term" value="C:TIM23 mitochondrial import inner membrane translocase complex"/>
    <property type="evidence" value="ECO:0007669"/>
    <property type="project" value="UniProtKB-UniRule"/>
</dbReference>
<comment type="similarity">
    <text evidence="4">Belongs to the heat shock protein 70 family.</text>
</comment>
<dbReference type="GO" id="GO:0005524">
    <property type="term" value="F:ATP binding"/>
    <property type="evidence" value="ECO:0007669"/>
    <property type="project" value="UniProtKB-KW"/>
</dbReference>
<evidence type="ECO:0000256" key="6">
    <source>
        <dbReference type="ARBA" id="ARBA00022692"/>
    </source>
</evidence>
<dbReference type="OrthoDB" id="287041at2759"/>
<dbReference type="Pfam" id="PF03031">
    <property type="entry name" value="NIF"/>
    <property type="match status" value="1"/>
</dbReference>
<dbReference type="InterPro" id="IPR004274">
    <property type="entry name" value="FCP1_dom"/>
</dbReference>
<gene>
    <name evidence="19" type="ORF">QR98_0055520</name>
</gene>
<feature type="compositionally biased region" description="Basic and acidic residues" evidence="18">
    <location>
        <begin position="395"/>
        <end position="407"/>
    </location>
</feature>
<reference evidence="19 20" key="1">
    <citation type="journal article" date="2015" name="Parasit. Vectors">
        <title>Draft genome of the scabies mite.</title>
        <authorList>
            <person name="Rider S.D.Jr."/>
            <person name="Morgan M.S."/>
            <person name="Arlian L.G."/>
        </authorList>
    </citation>
    <scope>NUCLEOTIDE SEQUENCE [LARGE SCALE GENOMIC DNA]</scope>
    <source>
        <strain evidence="19">Arlian Lab</strain>
    </source>
</reference>
<dbReference type="Proteomes" id="UP000616769">
    <property type="component" value="Unassembled WGS sequence"/>
</dbReference>
<accession>A0A132A9E6</accession>
<dbReference type="Gene3D" id="1.20.1270.10">
    <property type="match status" value="1"/>
</dbReference>
<evidence type="ECO:0000256" key="14">
    <source>
        <dbReference type="ARBA" id="ARBA00023128"/>
    </source>
</evidence>